<organism evidence="2 3">
    <name type="scientific">Euphydryas editha</name>
    <name type="common">Edith's checkerspot</name>
    <dbReference type="NCBI Taxonomy" id="104508"/>
    <lineage>
        <taxon>Eukaryota</taxon>
        <taxon>Metazoa</taxon>
        <taxon>Ecdysozoa</taxon>
        <taxon>Arthropoda</taxon>
        <taxon>Hexapoda</taxon>
        <taxon>Insecta</taxon>
        <taxon>Pterygota</taxon>
        <taxon>Neoptera</taxon>
        <taxon>Endopterygota</taxon>
        <taxon>Lepidoptera</taxon>
        <taxon>Glossata</taxon>
        <taxon>Ditrysia</taxon>
        <taxon>Papilionoidea</taxon>
        <taxon>Nymphalidae</taxon>
        <taxon>Nymphalinae</taxon>
        <taxon>Euphydryas</taxon>
    </lineage>
</organism>
<evidence type="ECO:0000313" key="2">
    <source>
        <dbReference type="EMBL" id="CAH2084690.1"/>
    </source>
</evidence>
<proteinExistence type="predicted"/>
<comment type="caution">
    <text evidence="2">The sequence shown here is derived from an EMBL/GenBank/DDBJ whole genome shotgun (WGS) entry which is preliminary data.</text>
</comment>
<accession>A0AAU9TGS7</accession>
<feature type="region of interest" description="Disordered" evidence="1">
    <location>
        <begin position="123"/>
        <end position="146"/>
    </location>
</feature>
<evidence type="ECO:0000256" key="1">
    <source>
        <dbReference type="SAM" id="MobiDB-lite"/>
    </source>
</evidence>
<dbReference type="AlphaFoldDB" id="A0AAU9TGS7"/>
<gene>
    <name evidence="2" type="ORF">EEDITHA_LOCUS1237</name>
</gene>
<dbReference type="EMBL" id="CAKOGL010000003">
    <property type="protein sequence ID" value="CAH2084690.1"/>
    <property type="molecule type" value="Genomic_DNA"/>
</dbReference>
<name>A0AAU9TGS7_EUPED</name>
<protein>
    <submittedName>
        <fullName evidence="2">Uncharacterized protein</fullName>
    </submittedName>
</protein>
<evidence type="ECO:0000313" key="3">
    <source>
        <dbReference type="Proteomes" id="UP001153954"/>
    </source>
</evidence>
<keyword evidence="3" id="KW-1185">Reference proteome</keyword>
<dbReference type="Proteomes" id="UP001153954">
    <property type="component" value="Unassembled WGS sequence"/>
</dbReference>
<reference evidence="2" key="1">
    <citation type="submission" date="2022-03" db="EMBL/GenBank/DDBJ databases">
        <authorList>
            <person name="Tunstrom K."/>
        </authorList>
    </citation>
    <scope>NUCLEOTIDE SEQUENCE</scope>
</reference>
<sequence>MHLVEEAAAVILKLRQEAAARGATYRSALLKAKTSVDLKEQEIGPFRIRQFTTGARLIEIPGSTSGEKTDTLAARLRKEEEVEVLRPEKKSELRISGLRDAVSAERLAIAVAKEGAIQLDRSSCGTSARDKGARGQPILSSRQRPPKNCCRCVPGITSGIAWRSWFWLRYDYL</sequence>